<feature type="transmembrane region" description="Helical" evidence="1">
    <location>
        <begin position="67"/>
        <end position="89"/>
    </location>
</feature>
<evidence type="ECO:0000256" key="1">
    <source>
        <dbReference type="SAM" id="Phobius"/>
    </source>
</evidence>
<reference evidence="2 3" key="1">
    <citation type="submission" date="2019-01" db="EMBL/GenBank/DDBJ databases">
        <title>Whole Genome of Ornithobacterium rhinotracheale FARPER-174b.</title>
        <authorList>
            <person name="Tataje-Lavanda L.A."/>
            <person name="Montalvan A."/>
            <person name="Montesinos R."/>
            <person name="Zimic M."/>
            <person name="Fernandez-Sanchez M."/>
            <person name="Fernandez-Diaz M."/>
        </authorList>
    </citation>
    <scope>NUCLEOTIDE SEQUENCE [LARGE SCALE GENOMIC DNA]</scope>
    <source>
        <strain evidence="2 3">FARPER-174b</strain>
    </source>
</reference>
<keyword evidence="1" id="KW-0812">Transmembrane</keyword>
<dbReference type="Proteomes" id="UP000287701">
    <property type="component" value="Chromosome"/>
</dbReference>
<dbReference type="InterPro" id="IPR025635">
    <property type="entry name" value="DUF4293"/>
</dbReference>
<protein>
    <submittedName>
        <fullName evidence="2">DUF4293 family protein</fullName>
    </submittedName>
</protein>
<keyword evidence="1" id="KW-0472">Membrane</keyword>
<feature type="transmembrane region" description="Helical" evidence="1">
    <location>
        <begin position="7"/>
        <end position="27"/>
    </location>
</feature>
<accession>A0A3R5URZ6</accession>
<evidence type="ECO:0000313" key="3">
    <source>
        <dbReference type="Proteomes" id="UP000287701"/>
    </source>
</evidence>
<keyword evidence="1" id="KW-1133">Transmembrane helix</keyword>
<feature type="transmembrane region" description="Helical" evidence="1">
    <location>
        <begin position="101"/>
        <end position="121"/>
    </location>
</feature>
<evidence type="ECO:0000313" key="2">
    <source>
        <dbReference type="EMBL" id="QAR30818.1"/>
    </source>
</evidence>
<name>A0A3R5URZ6_ORNRH</name>
<gene>
    <name evidence="2" type="ORF">EQP59_05445</name>
</gene>
<dbReference type="AlphaFoldDB" id="A0A3R5URZ6"/>
<dbReference type="Pfam" id="PF14126">
    <property type="entry name" value="DUF4293"/>
    <property type="match status" value="1"/>
</dbReference>
<dbReference type="EMBL" id="CP035107">
    <property type="protein sequence ID" value="QAR30818.1"/>
    <property type="molecule type" value="Genomic_DNA"/>
</dbReference>
<organism evidence="2 3">
    <name type="scientific">Ornithobacterium rhinotracheale</name>
    <dbReference type="NCBI Taxonomy" id="28251"/>
    <lineage>
        <taxon>Bacteria</taxon>
        <taxon>Pseudomonadati</taxon>
        <taxon>Bacteroidota</taxon>
        <taxon>Flavobacteriia</taxon>
        <taxon>Flavobacteriales</taxon>
        <taxon>Weeksellaceae</taxon>
        <taxon>Ornithobacterium</taxon>
    </lineage>
</organism>
<dbReference type="OrthoDB" id="594989at2"/>
<proteinExistence type="predicted"/>
<feature type="transmembrane region" description="Helical" evidence="1">
    <location>
        <begin position="39"/>
        <end position="60"/>
    </location>
</feature>
<dbReference type="RefSeq" id="WP_128501292.1">
    <property type="nucleotide sequence ID" value="NZ_CP035107.1"/>
</dbReference>
<sequence length="135" mass="15459">MIQRIQSVFLFLAAMVSLVISNLVDLWKRGAEWMQSNDYTLIFAMFLSSGILSFAVIFLYRNRKRQLIYNYINIFLNVVLVGLLAYDLYNLPGEGIHSQKGIGLILPLISIILLFMANSGIKKDEKLVKSVDRIR</sequence>